<comment type="subcellular location">
    <subcellularLocation>
        <location evidence="1">Nucleus</location>
    </subcellularLocation>
</comment>
<dbReference type="InterPro" id="IPR017441">
    <property type="entry name" value="Protein_kinase_ATP_BS"/>
</dbReference>
<keyword evidence="6 13" id="KW-0418">Kinase</keyword>
<dbReference type="PANTHER" id="PTHR24056:SF233">
    <property type="entry name" value="CYCLIN-DEPENDENT KINASE 9"/>
    <property type="match status" value="1"/>
</dbReference>
<evidence type="ECO:0000256" key="6">
    <source>
        <dbReference type="ARBA" id="ARBA00022777"/>
    </source>
</evidence>
<organism evidence="13 14">
    <name type="scientific">Blyttiomyces helicus</name>
    <dbReference type="NCBI Taxonomy" id="388810"/>
    <lineage>
        <taxon>Eukaryota</taxon>
        <taxon>Fungi</taxon>
        <taxon>Fungi incertae sedis</taxon>
        <taxon>Chytridiomycota</taxon>
        <taxon>Chytridiomycota incertae sedis</taxon>
        <taxon>Chytridiomycetes</taxon>
        <taxon>Chytridiomycetes incertae sedis</taxon>
        <taxon>Blyttiomyces</taxon>
    </lineage>
</organism>
<evidence type="ECO:0000256" key="8">
    <source>
        <dbReference type="ARBA" id="ARBA00023242"/>
    </source>
</evidence>
<reference evidence="14" key="1">
    <citation type="journal article" date="2018" name="Nat. Microbiol.">
        <title>Leveraging single-cell genomics to expand the fungal tree of life.</title>
        <authorList>
            <person name="Ahrendt S.R."/>
            <person name="Quandt C.A."/>
            <person name="Ciobanu D."/>
            <person name="Clum A."/>
            <person name="Salamov A."/>
            <person name="Andreopoulos B."/>
            <person name="Cheng J.F."/>
            <person name="Woyke T."/>
            <person name="Pelin A."/>
            <person name="Henrissat B."/>
            <person name="Reynolds N.K."/>
            <person name="Benny G.L."/>
            <person name="Smith M.E."/>
            <person name="James T.Y."/>
            <person name="Grigoriev I.V."/>
        </authorList>
    </citation>
    <scope>NUCLEOTIDE SEQUENCE [LARGE SCALE GENOMIC DNA]</scope>
</reference>
<evidence type="ECO:0000313" key="13">
    <source>
        <dbReference type="EMBL" id="RKO93082.1"/>
    </source>
</evidence>
<dbReference type="OrthoDB" id="28397at2759"/>
<keyword evidence="3 11" id="KW-0723">Serine/threonine-protein kinase</keyword>
<dbReference type="SUPFAM" id="SSF56112">
    <property type="entry name" value="Protein kinase-like (PK-like)"/>
    <property type="match status" value="1"/>
</dbReference>
<dbReference type="GO" id="GO:0005524">
    <property type="term" value="F:ATP binding"/>
    <property type="evidence" value="ECO:0007669"/>
    <property type="project" value="UniProtKB-UniRule"/>
</dbReference>
<evidence type="ECO:0000256" key="11">
    <source>
        <dbReference type="RuleBase" id="RU000304"/>
    </source>
</evidence>
<dbReference type="InterPro" id="IPR050108">
    <property type="entry name" value="CDK"/>
</dbReference>
<dbReference type="PROSITE" id="PS00108">
    <property type="entry name" value="PROTEIN_KINASE_ST"/>
    <property type="match status" value="1"/>
</dbReference>
<evidence type="ECO:0000256" key="3">
    <source>
        <dbReference type="ARBA" id="ARBA00022527"/>
    </source>
</evidence>
<dbReference type="InterPro" id="IPR008271">
    <property type="entry name" value="Ser/Thr_kinase_AS"/>
</dbReference>
<keyword evidence="5 10" id="KW-0547">Nucleotide-binding</keyword>
<accession>A0A4P9WL16</accession>
<evidence type="ECO:0000256" key="1">
    <source>
        <dbReference type="ARBA" id="ARBA00004123"/>
    </source>
</evidence>
<evidence type="ECO:0000256" key="2">
    <source>
        <dbReference type="ARBA" id="ARBA00006485"/>
    </source>
</evidence>
<comment type="similarity">
    <text evidence="2">Belongs to the protein kinase superfamily. CMGC Ser/Thr protein kinase family. CDC2/CDKX subfamily.</text>
</comment>
<dbReference type="GO" id="GO:0005634">
    <property type="term" value="C:nucleus"/>
    <property type="evidence" value="ECO:0007669"/>
    <property type="project" value="UniProtKB-SubCell"/>
</dbReference>
<evidence type="ECO:0000259" key="12">
    <source>
        <dbReference type="PROSITE" id="PS50011"/>
    </source>
</evidence>
<dbReference type="AlphaFoldDB" id="A0A4P9WL16"/>
<dbReference type="PROSITE" id="PS00107">
    <property type="entry name" value="PROTEIN_KINASE_ATP"/>
    <property type="match status" value="1"/>
</dbReference>
<feature type="non-terminal residue" evidence="13">
    <location>
        <position position="316"/>
    </location>
</feature>
<dbReference type="InterPro" id="IPR011009">
    <property type="entry name" value="Kinase-like_dom_sf"/>
</dbReference>
<proteinExistence type="inferred from homology"/>
<evidence type="ECO:0000256" key="4">
    <source>
        <dbReference type="ARBA" id="ARBA00022679"/>
    </source>
</evidence>
<keyword evidence="14" id="KW-1185">Reference proteome</keyword>
<keyword evidence="4" id="KW-0808">Transferase</keyword>
<evidence type="ECO:0000313" key="14">
    <source>
        <dbReference type="Proteomes" id="UP000269721"/>
    </source>
</evidence>
<dbReference type="InterPro" id="IPR000719">
    <property type="entry name" value="Prot_kinase_dom"/>
</dbReference>
<dbReference type="SMART" id="SM00220">
    <property type="entry name" value="S_TKc"/>
    <property type="match status" value="1"/>
</dbReference>
<dbReference type="FunFam" id="1.10.510.10:FF:000415">
    <property type="entry name" value="CMGC/CDK/CRK7 protein kinase, variant"/>
    <property type="match status" value="1"/>
</dbReference>
<dbReference type="EMBL" id="KZ994383">
    <property type="protein sequence ID" value="RKO93082.1"/>
    <property type="molecule type" value="Genomic_DNA"/>
</dbReference>
<dbReference type="Gene3D" id="3.30.200.20">
    <property type="entry name" value="Phosphorylase Kinase, domain 1"/>
    <property type="match status" value="1"/>
</dbReference>
<dbReference type="GO" id="GO:0004693">
    <property type="term" value="F:cyclin-dependent protein serine/threonine kinase activity"/>
    <property type="evidence" value="ECO:0007669"/>
    <property type="project" value="TreeGrafter"/>
</dbReference>
<dbReference type="Gene3D" id="1.10.510.10">
    <property type="entry name" value="Transferase(Phosphotransferase) domain 1"/>
    <property type="match status" value="1"/>
</dbReference>
<evidence type="ECO:0000256" key="9">
    <source>
        <dbReference type="ARBA" id="ARBA00049280"/>
    </source>
</evidence>
<dbReference type="GO" id="GO:0008353">
    <property type="term" value="F:RNA polymerase II CTD heptapeptide repeat kinase activity"/>
    <property type="evidence" value="ECO:0007669"/>
    <property type="project" value="UniProtKB-EC"/>
</dbReference>
<keyword evidence="8" id="KW-0539">Nucleus</keyword>
<protein>
    <submittedName>
        <fullName evidence="13">Kinase-like domain-containing protein</fullName>
    </submittedName>
</protein>
<dbReference type="Proteomes" id="UP000269721">
    <property type="component" value="Unassembled WGS sequence"/>
</dbReference>
<name>A0A4P9WL16_9FUNG</name>
<comment type="catalytic activity">
    <reaction evidence="9">
        <text>[DNA-directed RNA polymerase] + ATP = phospho-[DNA-directed RNA polymerase] + ADP + H(+)</text>
        <dbReference type="Rhea" id="RHEA:10216"/>
        <dbReference type="Rhea" id="RHEA-COMP:11321"/>
        <dbReference type="Rhea" id="RHEA-COMP:11322"/>
        <dbReference type="ChEBI" id="CHEBI:15378"/>
        <dbReference type="ChEBI" id="CHEBI:30616"/>
        <dbReference type="ChEBI" id="CHEBI:43176"/>
        <dbReference type="ChEBI" id="CHEBI:68546"/>
        <dbReference type="ChEBI" id="CHEBI:456216"/>
        <dbReference type="EC" id="2.7.11.23"/>
    </reaction>
</comment>
<evidence type="ECO:0000256" key="10">
    <source>
        <dbReference type="PROSITE-ProRule" id="PRU10141"/>
    </source>
</evidence>
<dbReference type="PANTHER" id="PTHR24056">
    <property type="entry name" value="CELL DIVISION PROTEIN KINASE"/>
    <property type="match status" value="1"/>
</dbReference>
<evidence type="ECO:0000256" key="7">
    <source>
        <dbReference type="ARBA" id="ARBA00022840"/>
    </source>
</evidence>
<feature type="non-terminal residue" evidence="13">
    <location>
        <position position="1"/>
    </location>
</feature>
<evidence type="ECO:0000256" key="5">
    <source>
        <dbReference type="ARBA" id="ARBA00022741"/>
    </source>
</evidence>
<keyword evidence="7 10" id="KW-0067">ATP-binding</keyword>
<feature type="domain" description="Protein kinase" evidence="12">
    <location>
        <begin position="10"/>
        <end position="305"/>
    </location>
</feature>
<dbReference type="PROSITE" id="PS50011">
    <property type="entry name" value="PROTEIN_KINASE_DOM"/>
    <property type="match status" value="1"/>
</dbReference>
<dbReference type="Pfam" id="PF00069">
    <property type="entry name" value="Pkinase"/>
    <property type="match status" value="1"/>
</dbReference>
<feature type="binding site" evidence="10">
    <location>
        <position position="39"/>
    </location>
    <ligand>
        <name>ATP</name>
        <dbReference type="ChEBI" id="CHEBI:30616"/>
    </ligand>
</feature>
<gene>
    <name evidence="13" type="ORF">BDK51DRAFT_5830</name>
</gene>
<sequence length="316" mass="35580">FVGCSQLSAYNVGVKVGEGTFGEVKVADHKELNTKVALKKILMHNEKEGIPITALREIKILKALKHPNVINLIEMSYQKGKGCDPSQRERGSVYMVFPYMEHDLNGLLENPKVRFTPAHIKSFIQQLLEGTSYLHRNKVLHRDIKGANILIDAKGNLRIADFGLARSFDPTATTAQFTNVVVTRWYRPPELFLGATNYGPSVDMWGVGCVFGEMLKRRPILAGATDIDQLEKIFELCGTPDDLTWPTHRDLPFFNNLPTDVFKKKLPRRIRTSYDRATVNFIDSMLILDPEKRPSADDALKHDYFLTDPAPAVPGT</sequence>